<dbReference type="PROSITE" id="PS51444">
    <property type="entry name" value="FH2"/>
    <property type="match status" value="1"/>
</dbReference>
<evidence type="ECO:0000313" key="4">
    <source>
        <dbReference type="EMBL" id="KAJ3261343.1"/>
    </source>
</evidence>
<evidence type="ECO:0000256" key="1">
    <source>
        <dbReference type="SAM" id="MobiDB-lite"/>
    </source>
</evidence>
<evidence type="ECO:0000259" key="2">
    <source>
        <dbReference type="PROSITE" id="PS51182"/>
    </source>
</evidence>
<dbReference type="InterPro" id="IPR014020">
    <property type="entry name" value="Tensin_C2-dom"/>
</dbReference>
<keyword evidence="5" id="KW-1185">Reference proteome</keyword>
<dbReference type="Pfam" id="PF02181">
    <property type="entry name" value="FH2"/>
    <property type="match status" value="1"/>
</dbReference>
<dbReference type="EMBL" id="JADGKB010000006">
    <property type="protein sequence ID" value="KAJ3261343.1"/>
    <property type="molecule type" value="Genomic_DNA"/>
</dbReference>
<comment type="caution">
    <text evidence="4">The sequence shown here is derived from an EMBL/GenBank/DDBJ whole genome shotgun (WGS) entry which is preliminary data.</text>
</comment>
<dbReference type="InterPro" id="IPR042201">
    <property type="entry name" value="FH2_Formin_sf"/>
</dbReference>
<dbReference type="PROSITE" id="PS51182">
    <property type="entry name" value="C2_TENSIN"/>
    <property type="match status" value="1"/>
</dbReference>
<gene>
    <name evidence="4" type="ORF">HK103_005951</name>
</gene>
<dbReference type="AlphaFoldDB" id="A0AAD5Y6F9"/>
<dbReference type="PANTHER" id="PTHR45725:SF1">
    <property type="entry name" value="DISHEVELLED ASSOCIATED ACTIVATOR OF MORPHOGENESIS, ISOFORM D"/>
    <property type="match status" value="1"/>
</dbReference>
<dbReference type="InterPro" id="IPR051425">
    <property type="entry name" value="Formin_Homology"/>
</dbReference>
<feature type="compositionally biased region" description="Polar residues" evidence="1">
    <location>
        <begin position="211"/>
        <end position="223"/>
    </location>
</feature>
<accession>A0AAD5Y6F9</accession>
<dbReference type="Pfam" id="PF10409">
    <property type="entry name" value="PTEN_C2"/>
    <property type="match status" value="1"/>
</dbReference>
<evidence type="ECO:0008006" key="6">
    <source>
        <dbReference type="Google" id="ProtNLM"/>
    </source>
</evidence>
<sequence length="770" mass="86375">MGLVPGIEIYENGKVVASSLRHRLQSPTGVVLQVRQEQSSVIFFNPNEEVRLQNDIQIRFILINVKNESRDISTLTSFSFHTGFMNQGNIEISVASMEFSKHSVAREKFSQNFSVILSLLHSSRASNSSKISYSKQVDRTVPVCIRKLISAHFVQIVDQNRVELELLGYTRAAANNNIEKASSTIEQLLKVNSALLTTFTPQTRPRPRLSDGSQTSKLKSSAVASYHSDISNSSSNRSSVETTNDPTLARAIATAQRLESLLNKSKSKVLNTSRSLQSMKQSPPIEEDVDYLENELMEMDKLISDIKSRGMARRATSPRLRNNSAPAEIAKPKKDEDENLSNLMNEILFQDVEENEADEKSDDEEEEAPAQSQFVLELQAKLSTRKQLSVTEIESGFAKPVQETQKFEGSYPNNISITLISRFRRIHLNDEQLLELLNDINQTTLTADDLVILQSILPTKEELEIIEASLQAFTPESPPFAPAESFLIACSKKAELNNHVLALLYKLQLPVELEAIESNLTLLTNLCNVLTTSEKITTILRAVVQLGSLSNEEYAGGNPAYKPWMGLQAKTLGFQIEGLARLKEVKSLDGSWSLMTLLVEMVQQKESIKEIEFLPDLFQARAIDISEITHQIEALIETGGMLRQTKVGGDFHSSLIAYLDGTIPAIKQIQNKFTLFSNAWIEATGYFGEDVLEFDIPKLNTPVYEKKPANLLFVSLETFLSAFQEAINNYTDKQSKHEAAEAREMVKRFSYMPTRDEDQTIDVRIESDYD</sequence>
<reference evidence="4" key="1">
    <citation type="submission" date="2020-05" db="EMBL/GenBank/DDBJ databases">
        <title>Phylogenomic resolution of chytrid fungi.</title>
        <authorList>
            <person name="Stajich J.E."/>
            <person name="Amses K."/>
            <person name="Simmons R."/>
            <person name="Seto K."/>
            <person name="Myers J."/>
            <person name="Bonds A."/>
            <person name="Quandt C.A."/>
            <person name="Barry K."/>
            <person name="Liu P."/>
            <person name="Grigoriev I."/>
            <person name="Longcore J.E."/>
            <person name="James T.Y."/>
        </authorList>
    </citation>
    <scope>NUCLEOTIDE SEQUENCE</scope>
    <source>
        <strain evidence="4">PLAUS21</strain>
    </source>
</reference>
<dbReference type="SUPFAM" id="SSF101447">
    <property type="entry name" value="Formin homology 2 domain (FH2 domain)"/>
    <property type="match status" value="1"/>
</dbReference>
<protein>
    <recommendedName>
        <fullName evidence="6">FH2 domain-containing protein</fullName>
    </recommendedName>
</protein>
<evidence type="ECO:0000259" key="3">
    <source>
        <dbReference type="PROSITE" id="PS51444"/>
    </source>
</evidence>
<dbReference type="Gene3D" id="1.20.58.2220">
    <property type="entry name" value="Formin, FH2 domain"/>
    <property type="match status" value="1"/>
</dbReference>
<organism evidence="4 5">
    <name type="scientific">Boothiomyces macroporosus</name>
    <dbReference type="NCBI Taxonomy" id="261099"/>
    <lineage>
        <taxon>Eukaryota</taxon>
        <taxon>Fungi</taxon>
        <taxon>Fungi incertae sedis</taxon>
        <taxon>Chytridiomycota</taxon>
        <taxon>Chytridiomycota incertae sedis</taxon>
        <taxon>Chytridiomycetes</taxon>
        <taxon>Rhizophydiales</taxon>
        <taxon>Terramycetaceae</taxon>
        <taxon>Boothiomyces</taxon>
    </lineage>
</organism>
<dbReference type="PANTHER" id="PTHR45725">
    <property type="entry name" value="FORMIN HOMOLOGY 2 FAMILY MEMBER"/>
    <property type="match status" value="1"/>
</dbReference>
<feature type="region of interest" description="Disordered" evidence="1">
    <location>
        <begin position="308"/>
        <end position="337"/>
    </location>
</feature>
<dbReference type="Proteomes" id="UP001210925">
    <property type="component" value="Unassembled WGS sequence"/>
</dbReference>
<name>A0AAD5Y6F9_9FUNG</name>
<dbReference type="Gene3D" id="2.60.40.1110">
    <property type="match status" value="1"/>
</dbReference>
<feature type="domain" description="C2 tensin-type" evidence="2">
    <location>
        <begin position="1"/>
        <end position="122"/>
    </location>
</feature>
<feature type="compositionally biased region" description="Low complexity" evidence="1">
    <location>
        <begin position="225"/>
        <end position="239"/>
    </location>
</feature>
<dbReference type="InterPro" id="IPR015425">
    <property type="entry name" value="FH2_Formin"/>
</dbReference>
<evidence type="ECO:0000313" key="5">
    <source>
        <dbReference type="Proteomes" id="UP001210925"/>
    </source>
</evidence>
<dbReference type="SMART" id="SM00498">
    <property type="entry name" value="FH2"/>
    <property type="match status" value="1"/>
</dbReference>
<feature type="domain" description="FH2" evidence="3">
    <location>
        <begin position="330"/>
        <end position="749"/>
    </location>
</feature>
<feature type="region of interest" description="Disordered" evidence="1">
    <location>
        <begin position="200"/>
        <end position="244"/>
    </location>
</feature>
<proteinExistence type="predicted"/>